<feature type="compositionally biased region" description="Basic and acidic residues" evidence="1">
    <location>
        <begin position="68"/>
        <end position="79"/>
    </location>
</feature>
<evidence type="ECO:0000256" key="1">
    <source>
        <dbReference type="SAM" id="MobiDB-lite"/>
    </source>
</evidence>
<feature type="compositionally biased region" description="Polar residues" evidence="1">
    <location>
        <begin position="1"/>
        <end position="14"/>
    </location>
</feature>
<comment type="caution">
    <text evidence="2">The sequence shown here is derived from an EMBL/GenBank/DDBJ whole genome shotgun (WGS) entry which is preliminary data.</text>
</comment>
<organism evidence="2 3">
    <name type="scientific">Mycena maculata</name>
    <dbReference type="NCBI Taxonomy" id="230809"/>
    <lineage>
        <taxon>Eukaryota</taxon>
        <taxon>Fungi</taxon>
        <taxon>Dikarya</taxon>
        <taxon>Basidiomycota</taxon>
        <taxon>Agaricomycotina</taxon>
        <taxon>Agaricomycetes</taxon>
        <taxon>Agaricomycetidae</taxon>
        <taxon>Agaricales</taxon>
        <taxon>Marasmiineae</taxon>
        <taxon>Mycenaceae</taxon>
        <taxon>Mycena</taxon>
    </lineage>
</organism>
<accession>A0AAD7HBD5</accession>
<protein>
    <submittedName>
        <fullName evidence="2">Uncharacterized protein</fullName>
    </submittedName>
</protein>
<feature type="region of interest" description="Disordered" evidence="1">
    <location>
        <begin position="68"/>
        <end position="105"/>
    </location>
</feature>
<name>A0AAD7HBD5_9AGAR</name>
<dbReference type="EMBL" id="JARJLG010000326">
    <property type="protein sequence ID" value="KAJ7716915.1"/>
    <property type="molecule type" value="Genomic_DNA"/>
</dbReference>
<feature type="compositionally biased region" description="Acidic residues" evidence="1">
    <location>
        <begin position="80"/>
        <end position="90"/>
    </location>
</feature>
<evidence type="ECO:0000313" key="3">
    <source>
        <dbReference type="Proteomes" id="UP001215280"/>
    </source>
</evidence>
<dbReference type="AlphaFoldDB" id="A0AAD7HBD5"/>
<reference evidence="2" key="1">
    <citation type="submission" date="2023-03" db="EMBL/GenBank/DDBJ databases">
        <title>Massive genome expansion in bonnet fungi (Mycena s.s.) driven by repeated elements and novel gene families across ecological guilds.</title>
        <authorList>
            <consortium name="Lawrence Berkeley National Laboratory"/>
            <person name="Harder C.B."/>
            <person name="Miyauchi S."/>
            <person name="Viragh M."/>
            <person name="Kuo A."/>
            <person name="Thoen E."/>
            <person name="Andreopoulos B."/>
            <person name="Lu D."/>
            <person name="Skrede I."/>
            <person name="Drula E."/>
            <person name="Henrissat B."/>
            <person name="Morin E."/>
            <person name="Kohler A."/>
            <person name="Barry K."/>
            <person name="LaButti K."/>
            <person name="Morin E."/>
            <person name="Salamov A."/>
            <person name="Lipzen A."/>
            <person name="Mereny Z."/>
            <person name="Hegedus B."/>
            <person name="Baldrian P."/>
            <person name="Stursova M."/>
            <person name="Weitz H."/>
            <person name="Taylor A."/>
            <person name="Grigoriev I.V."/>
            <person name="Nagy L.G."/>
            <person name="Martin F."/>
            <person name="Kauserud H."/>
        </authorList>
    </citation>
    <scope>NUCLEOTIDE SEQUENCE</scope>
    <source>
        <strain evidence="2">CBHHK188m</strain>
    </source>
</reference>
<proteinExistence type="predicted"/>
<evidence type="ECO:0000313" key="2">
    <source>
        <dbReference type="EMBL" id="KAJ7716915.1"/>
    </source>
</evidence>
<gene>
    <name evidence="2" type="ORF">DFH07DRAFT_347978</name>
</gene>
<feature type="region of interest" description="Disordered" evidence="1">
    <location>
        <begin position="1"/>
        <end position="50"/>
    </location>
</feature>
<keyword evidence="3" id="KW-1185">Reference proteome</keyword>
<sequence length="165" mass="17887">MPRPSTSRVKSQKPTEGADTARRVTRQTAAALAAPDETAQGPPPHPFAWPVVATPGVLMSLRRKRSLPDHCYPELRATDGDAEAEAEAEPEVPTADPVSEVPTAPVSDVTPEIAVHAPCAGTLDNLLQFMPQDRWESTQEGACVRIESRYLGSHLVRPREECDSE</sequence>
<dbReference type="Proteomes" id="UP001215280">
    <property type="component" value="Unassembled WGS sequence"/>
</dbReference>